<feature type="domain" description="Sigma 54 modulation/S30EA ribosomal protein C-terminal" evidence="1">
    <location>
        <begin position="117"/>
        <end position="169"/>
    </location>
</feature>
<evidence type="ECO:0000313" key="2">
    <source>
        <dbReference type="EMBL" id="MFF0545001.1"/>
    </source>
</evidence>
<sequence length="247" mass="26585">MTARAVARAAVRAEGPVPVATERRMRAALTRTLDRHGIDGARIRSRCTGSALGQVLVQVNLRVGDVPVRMQALVSEDRADRAAAARLERQIVRGTGEWVPRPWPAPATGPGLLGGGDIVRRKVVRPAVTDPLGAARALDAMDYDVHLFTDAETGQDAIVYRGGPWGIRLQRRRDLCPPRTGLGPRGVTALTVHPHPAPVLGEAAAVTRLTEHALPFLFHTDPATARGRLLYRRFDGGLGLLVTGPDR</sequence>
<keyword evidence="3" id="KW-1185">Reference proteome</keyword>
<dbReference type="PANTHER" id="PTHR33231">
    <property type="entry name" value="30S RIBOSOMAL PROTEIN"/>
    <property type="match status" value="1"/>
</dbReference>
<dbReference type="EMBL" id="JBIAMX010000012">
    <property type="protein sequence ID" value="MFF0545001.1"/>
    <property type="molecule type" value="Genomic_DNA"/>
</dbReference>
<organism evidence="2 3">
    <name type="scientific">Nocardia thailandica</name>
    <dbReference type="NCBI Taxonomy" id="257275"/>
    <lineage>
        <taxon>Bacteria</taxon>
        <taxon>Bacillati</taxon>
        <taxon>Actinomycetota</taxon>
        <taxon>Actinomycetes</taxon>
        <taxon>Mycobacteriales</taxon>
        <taxon>Nocardiaceae</taxon>
        <taxon>Nocardia</taxon>
    </lineage>
</organism>
<evidence type="ECO:0000313" key="3">
    <source>
        <dbReference type="Proteomes" id="UP001601444"/>
    </source>
</evidence>
<evidence type="ECO:0000259" key="1">
    <source>
        <dbReference type="Pfam" id="PF16321"/>
    </source>
</evidence>
<dbReference type="InterPro" id="IPR038416">
    <property type="entry name" value="Ribosom_S30AE_C_sf"/>
</dbReference>
<dbReference type="Pfam" id="PF16321">
    <property type="entry name" value="Ribosom_S30AE_C"/>
    <property type="match status" value="1"/>
</dbReference>
<dbReference type="PANTHER" id="PTHR33231:SF1">
    <property type="entry name" value="30S RIBOSOMAL PROTEIN"/>
    <property type="match status" value="1"/>
</dbReference>
<protein>
    <submittedName>
        <fullName evidence="2">Sigma 54 modulation/S30EA ribosomal C-terminal domain-containing protein</fullName>
    </submittedName>
</protein>
<comment type="caution">
    <text evidence="2">The sequence shown here is derived from an EMBL/GenBank/DDBJ whole genome shotgun (WGS) entry which is preliminary data.</text>
</comment>
<reference evidence="2 3" key="1">
    <citation type="submission" date="2024-10" db="EMBL/GenBank/DDBJ databases">
        <title>The Natural Products Discovery Center: Release of the First 8490 Sequenced Strains for Exploring Actinobacteria Biosynthetic Diversity.</title>
        <authorList>
            <person name="Kalkreuter E."/>
            <person name="Kautsar S.A."/>
            <person name="Yang D."/>
            <person name="Bader C.D."/>
            <person name="Teijaro C.N."/>
            <person name="Fluegel L."/>
            <person name="Davis C.M."/>
            <person name="Simpson J.R."/>
            <person name="Lauterbach L."/>
            <person name="Steele A.D."/>
            <person name="Gui C."/>
            <person name="Meng S."/>
            <person name="Li G."/>
            <person name="Viehrig K."/>
            <person name="Ye F."/>
            <person name="Su P."/>
            <person name="Kiefer A.F."/>
            <person name="Nichols A."/>
            <person name="Cepeda A.J."/>
            <person name="Yan W."/>
            <person name="Fan B."/>
            <person name="Jiang Y."/>
            <person name="Adhikari A."/>
            <person name="Zheng C.-J."/>
            <person name="Schuster L."/>
            <person name="Cowan T.M."/>
            <person name="Smanski M.J."/>
            <person name="Chevrette M.G."/>
            <person name="De Carvalho L.P.S."/>
            <person name="Shen B."/>
        </authorList>
    </citation>
    <scope>NUCLEOTIDE SEQUENCE [LARGE SCALE GENOMIC DNA]</scope>
    <source>
        <strain evidence="2 3">NPDC004045</strain>
    </source>
</reference>
<accession>A0ABW6PRF8</accession>
<dbReference type="InterPro" id="IPR050574">
    <property type="entry name" value="HPF/YfiA_ribosome-assoc"/>
</dbReference>
<dbReference type="Gene3D" id="3.30.505.50">
    <property type="entry name" value="Sigma 54 modulation/S30EA ribosomal protein, C-terminal domain"/>
    <property type="match status" value="2"/>
</dbReference>
<dbReference type="Proteomes" id="UP001601444">
    <property type="component" value="Unassembled WGS sequence"/>
</dbReference>
<proteinExistence type="predicted"/>
<gene>
    <name evidence="2" type="ORF">ACFYTF_19405</name>
</gene>
<dbReference type="RefSeq" id="WP_387701493.1">
    <property type="nucleotide sequence ID" value="NZ_JBIAMX010000012.1"/>
</dbReference>
<name>A0ABW6PRF8_9NOCA</name>
<dbReference type="InterPro" id="IPR032528">
    <property type="entry name" value="Ribosom_S30AE_C"/>
</dbReference>